<feature type="transmembrane region" description="Helical" evidence="3">
    <location>
        <begin position="616"/>
        <end position="635"/>
    </location>
</feature>
<protein>
    <recommendedName>
        <fullName evidence="4">Sugar phosphate transporter domain-containing protein</fullName>
    </recommendedName>
</protein>
<dbReference type="Proteomes" id="UP000593562">
    <property type="component" value="Unassembled WGS sequence"/>
</dbReference>
<organism evidence="5 6">
    <name type="scientific">Tripterygium wilfordii</name>
    <name type="common">Thunder God vine</name>
    <dbReference type="NCBI Taxonomy" id="458696"/>
    <lineage>
        <taxon>Eukaryota</taxon>
        <taxon>Viridiplantae</taxon>
        <taxon>Streptophyta</taxon>
        <taxon>Embryophyta</taxon>
        <taxon>Tracheophyta</taxon>
        <taxon>Spermatophyta</taxon>
        <taxon>Magnoliopsida</taxon>
        <taxon>eudicotyledons</taxon>
        <taxon>Gunneridae</taxon>
        <taxon>Pentapetalae</taxon>
        <taxon>rosids</taxon>
        <taxon>fabids</taxon>
        <taxon>Celastrales</taxon>
        <taxon>Celastraceae</taxon>
        <taxon>Tripterygium</taxon>
    </lineage>
</organism>
<feature type="transmembrane region" description="Helical" evidence="3">
    <location>
        <begin position="20"/>
        <end position="40"/>
    </location>
</feature>
<feature type="transmembrane region" description="Helical" evidence="3">
    <location>
        <begin position="524"/>
        <end position="543"/>
    </location>
</feature>
<dbReference type="Pfam" id="PF03151">
    <property type="entry name" value="TPT"/>
    <property type="match status" value="1"/>
</dbReference>
<feature type="region of interest" description="Disordered" evidence="2">
    <location>
        <begin position="647"/>
        <end position="678"/>
    </location>
</feature>
<feature type="transmembrane region" description="Helical" evidence="3">
    <location>
        <begin position="466"/>
        <end position="484"/>
    </location>
</feature>
<accession>A0A7J7DED3</accession>
<dbReference type="SUPFAM" id="SSF103481">
    <property type="entry name" value="Multidrug resistance efflux transporter EmrE"/>
    <property type="match status" value="1"/>
</dbReference>
<comment type="subcellular location">
    <subcellularLocation>
        <location evidence="1">Membrane</location>
        <topology evidence="1">Multi-pass membrane protein</topology>
    </subcellularLocation>
</comment>
<dbReference type="Pfam" id="PF05212">
    <property type="entry name" value="DUF707"/>
    <property type="match status" value="1"/>
</dbReference>
<evidence type="ECO:0000313" key="6">
    <source>
        <dbReference type="Proteomes" id="UP000593562"/>
    </source>
</evidence>
<dbReference type="FunCoup" id="A0A7J7DED3">
    <property type="interactions" value="1358"/>
</dbReference>
<dbReference type="InterPro" id="IPR037185">
    <property type="entry name" value="EmrE-like"/>
</dbReference>
<feature type="transmembrane region" description="Helical" evidence="3">
    <location>
        <begin position="589"/>
        <end position="610"/>
    </location>
</feature>
<dbReference type="PANTHER" id="PTHR31210:SF43">
    <property type="entry name" value="STORAGE PROTEIN-RELATED"/>
    <property type="match status" value="1"/>
</dbReference>
<evidence type="ECO:0000256" key="1">
    <source>
        <dbReference type="ARBA" id="ARBA00004141"/>
    </source>
</evidence>
<dbReference type="InterPro" id="IPR004853">
    <property type="entry name" value="Sugar_P_trans_dom"/>
</dbReference>
<feature type="region of interest" description="Disordered" evidence="2">
    <location>
        <begin position="68"/>
        <end position="88"/>
    </location>
</feature>
<keyword evidence="3" id="KW-0812">Transmembrane</keyword>
<feature type="transmembrane region" description="Helical" evidence="3">
    <location>
        <begin position="377"/>
        <end position="398"/>
    </location>
</feature>
<dbReference type="AlphaFoldDB" id="A0A7J7DED3"/>
<name>A0A7J7DED3_TRIWF</name>
<evidence type="ECO:0000256" key="3">
    <source>
        <dbReference type="SAM" id="Phobius"/>
    </source>
</evidence>
<evidence type="ECO:0000313" key="5">
    <source>
        <dbReference type="EMBL" id="KAF5744717.1"/>
    </source>
</evidence>
<keyword evidence="3" id="KW-1133">Transmembrane helix</keyword>
<keyword evidence="6" id="KW-1185">Reference proteome</keyword>
<dbReference type="InParanoid" id="A0A7J7DED3"/>
<reference evidence="5 6" key="1">
    <citation type="journal article" date="2020" name="Nat. Commun.">
        <title>Genome of Tripterygium wilfordii and identification of cytochrome P450 involved in triptolide biosynthesis.</title>
        <authorList>
            <person name="Tu L."/>
            <person name="Su P."/>
            <person name="Zhang Z."/>
            <person name="Gao L."/>
            <person name="Wang J."/>
            <person name="Hu T."/>
            <person name="Zhou J."/>
            <person name="Zhang Y."/>
            <person name="Zhao Y."/>
            <person name="Liu Y."/>
            <person name="Song Y."/>
            <person name="Tong Y."/>
            <person name="Lu Y."/>
            <person name="Yang J."/>
            <person name="Xu C."/>
            <person name="Jia M."/>
            <person name="Peters R.J."/>
            <person name="Huang L."/>
            <person name="Gao W."/>
        </authorList>
    </citation>
    <scope>NUCLEOTIDE SEQUENCE [LARGE SCALE GENOMIC DNA]</scope>
    <source>
        <strain evidence="6">cv. XIE 37</strain>
        <tissue evidence="5">Leaf</tissue>
    </source>
</reference>
<evidence type="ECO:0000256" key="2">
    <source>
        <dbReference type="SAM" id="MobiDB-lite"/>
    </source>
</evidence>
<comment type="caution">
    <text evidence="5">The sequence shown here is derived from an EMBL/GenBank/DDBJ whole genome shotgun (WGS) entry which is preliminary data.</text>
</comment>
<proteinExistence type="predicted"/>
<feature type="transmembrane region" description="Helical" evidence="3">
    <location>
        <begin position="348"/>
        <end position="371"/>
    </location>
</feature>
<evidence type="ECO:0000259" key="4">
    <source>
        <dbReference type="Pfam" id="PF03151"/>
    </source>
</evidence>
<dbReference type="InterPro" id="IPR007877">
    <property type="entry name" value="DUF707"/>
</dbReference>
<feature type="transmembrane region" description="Helical" evidence="3">
    <location>
        <begin position="490"/>
        <end position="512"/>
    </location>
</feature>
<feature type="compositionally biased region" description="Basic and acidic residues" evidence="2">
    <location>
        <begin position="666"/>
        <end position="678"/>
    </location>
</feature>
<dbReference type="EMBL" id="JAAARO010000007">
    <property type="protein sequence ID" value="KAF5744717.1"/>
    <property type="molecule type" value="Genomic_DNA"/>
</dbReference>
<feature type="transmembrane region" description="Helical" evidence="3">
    <location>
        <begin position="414"/>
        <end position="432"/>
    </location>
</feature>
<feature type="domain" description="Sugar phosphate transporter" evidence="4">
    <location>
        <begin position="360"/>
        <end position="633"/>
    </location>
</feature>
<gene>
    <name evidence="5" type="ORF">HS088_TW07G00296</name>
</gene>
<feature type="transmembrane region" description="Helical" evidence="3">
    <location>
        <begin position="555"/>
        <end position="577"/>
    </location>
</feature>
<sequence>MGTIHHSGGSRKTHDGARLVLATILGVVFGFFVGVSFPSISSAKIHLPSGIIPSFDLAITNKSRVTRSSSLATDESGNGPKIYVPTNPRGAELLPPGIVVPETDLYLRRLWGEPSEDLKKQPKYLVTFTVGYDQRNNINAAVKKFSEDFQILLFHYDGRTTEWDEFEWSRSAIHISTRRQTKWWYAKRFLHPDIVAAYEYVFIWDEDLGVEHFNGDRYIELVKKHGLEISQPGLEPNNGLTWQMTKRRGDREVHKIAEEKPGWCSDPLLPPCAAFVEIMASVFSRDAWHCVWHMIQNDLVHGWGLDFALRRCVEPAHEKIGVVDSQWIIHQVIPSLGGQMGEMSSFQIGVIGALFLSVASSVSIVICNKALMSNLGFPFATTLTSWHLMVTFCTLHAAQRFSLFESKSIDMKTVMLFGILNGVSIGLLNLSLGFNSVGFYQMTKLAIIPFTVLVETLFLKKQFSEKIKFSLLILLIGVGIASITDLQLNFVGTVVSILAIITTCVGQILTNTIQKRLNVSSTQLLYQSAPFQAAILFVSGPIVDKFLTKQNVFAYKYSTIVLAFIILSCIISVFVNFSTFMVIGKTSPVTYQVLGHLKTCLVLGFGYTLLHDPFTVRNIIGILVAMGGMVLYSYFCTQDNKKKQSLDLSLGPQVKDKDTSPLLGHQDVESHDPKKSLA</sequence>
<dbReference type="PANTHER" id="PTHR31210">
    <property type="entry name" value="OS06G0731900 PROTEIN"/>
    <property type="match status" value="1"/>
</dbReference>
<keyword evidence="3" id="KW-0472">Membrane</keyword>